<protein>
    <submittedName>
        <fullName evidence="1">Uncharacterized protein</fullName>
    </submittedName>
</protein>
<proteinExistence type="predicted"/>
<accession>A0A9P6DAD7</accession>
<reference evidence="1" key="1">
    <citation type="submission" date="2020-11" db="EMBL/GenBank/DDBJ databases">
        <authorList>
            <consortium name="DOE Joint Genome Institute"/>
            <person name="Ahrendt S."/>
            <person name="Riley R."/>
            <person name="Andreopoulos W."/>
            <person name="Labutti K."/>
            <person name="Pangilinan J."/>
            <person name="Ruiz-Duenas F.J."/>
            <person name="Barrasa J.M."/>
            <person name="Sanchez-Garcia M."/>
            <person name="Camarero S."/>
            <person name="Miyauchi S."/>
            <person name="Serrano A."/>
            <person name="Linde D."/>
            <person name="Babiker R."/>
            <person name="Drula E."/>
            <person name="Ayuso-Fernandez I."/>
            <person name="Pacheco R."/>
            <person name="Padilla G."/>
            <person name="Ferreira P."/>
            <person name="Barriuso J."/>
            <person name="Kellner H."/>
            <person name="Castanera R."/>
            <person name="Alfaro M."/>
            <person name="Ramirez L."/>
            <person name="Pisabarro A.G."/>
            <person name="Kuo A."/>
            <person name="Tritt A."/>
            <person name="Lipzen A."/>
            <person name="He G."/>
            <person name="Yan M."/>
            <person name="Ng V."/>
            <person name="Cullen D."/>
            <person name="Martin F."/>
            <person name="Rosso M.-N."/>
            <person name="Henrissat B."/>
            <person name="Hibbett D."/>
            <person name="Martinez A.T."/>
            <person name="Grigoriev I.V."/>
        </authorList>
    </citation>
    <scope>NUCLEOTIDE SEQUENCE</scope>
    <source>
        <strain evidence="1">ATCC 90797</strain>
    </source>
</reference>
<dbReference type="Proteomes" id="UP000807025">
    <property type="component" value="Unassembled WGS sequence"/>
</dbReference>
<dbReference type="AlphaFoldDB" id="A0A9P6DAD7"/>
<sequence>MANLVRSPIESLSMQCYEGHLRRDGGVSELARRAWPAVLRPPQDNMSGGFHTQTKIDITFLEDRKLLTDNDTGRFEARGHLEDEGEGFAGNMLCSGQVQLRTKNRVCTRADKRMCGRAGVQTNIRACRRASVQTSGRAGMQTDIRACGHASVQTSGRAGMQTDIRACGRASVQTSGRAGMQTDIRVCGRADVSTSGCTGVWACERADIRTCGRADGQMGTWTCRCEDIRTSGRPDAWMCGCRTCIIAQMGRFLDGIQAEEM</sequence>
<gene>
    <name evidence="1" type="ORF">BDN71DRAFT_1436049</name>
</gene>
<dbReference type="EMBL" id="MU154707">
    <property type="protein sequence ID" value="KAF9488588.1"/>
    <property type="molecule type" value="Genomic_DNA"/>
</dbReference>
<keyword evidence="2" id="KW-1185">Reference proteome</keyword>
<name>A0A9P6DAD7_PLEER</name>
<evidence type="ECO:0000313" key="1">
    <source>
        <dbReference type="EMBL" id="KAF9488588.1"/>
    </source>
</evidence>
<organism evidence="1 2">
    <name type="scientific">Pleurotus eryngii</name>
    <name type="common">Boletus of the steppes</name>
    <dbReference type="NCBI Taxonomy" id="5323"/>
    <lineage>
        <taxon>Eukaryota</taxon>
        <taxon>Fungi</taxon>
        <taxon>Dikarya</taxon>
        <taxon>Basidiomycota</taxon>
        <taxon>Agaricomycotina</taxon>
        <taxon>Agaricomycetes</taxon>
        <taxon>Agaricomycetidae</taxon>
        <taxon>Agaricales</taxon>
        <taxon>Pleurotineae</taxon>
        <taxon>Pleurotaceae</taxon>
        <taxon>Pleurotus</taxon>
    </lineage>
</organism>
<evidence type="ECO:0000313" key="2">
    <source>
        <dbReference type="Proteomes" id="UP000807025"/>
    </source>
</evidence>
<comment type="caution">
    <text evidence="1">The sequence shown here is derived from an EMBL/GenBank/DDBJ whole genome shotgun (WGS) entry which is preliminary data.</text>
</comment>